<protein>
    <submittedName>
        <fullName evidence="2">Uncharacterized protein</fullName>
    </submittedName>
</protein>
<reference evidence="2 3" key="1">
    <citation type="submission" date="2021-02" db="EMBL/GenBank/DDBJ databases">
        <authorList>
            <person name="Han P."/>
        </authorList>
    </citation>
    <scope>NUCLEOTIDE SEQUENCE [LARGE SCALE GENOMIC DNA]</scope>
    <source>
        <strain evidence="2">Candidatus Nitrospira sp. ZN2</strain>
    </source>
</reference>
<keyword evidence="1" id="KW-1133">Transmembrane helix</keyword>
<organism evidence="2 3">
    <name type="scientific">Nitrospira defluvii</name>
    <dbReference type="NCBI Taxonomy" id="330214"/>
    <lineage>
        <taxon>Bacteria</taxon>
        <taxon>Pseudomonadati</taxon>
        <taxon>Nitrospirota</taxon>
        <taxon>Nitrospiria</taxon>
        <taxon>Nitrospirales</taxon>
        <taxon>Nitrospiraceae</taxon>
        <taxon>Nitrospira</taxon>
    </lineage>
</organism>
<gene>
    <name evidence="2" type="ORF">NSPZN2_110058</name>
</gene>
<comment type="caution">
    <text evidence="2">The sequence shown here is derived from an EMBL/GenBank/DDBJ whole genome shotgun (WGS) entry which is preliminary data.</text>
</comment>
<evidence type="ECO:0000313" key="2">
    <source>
        <dbReference type="EMBL" id="CAE6737065.1"/>
    </source>
</evidence>
<sequence>MTIHGPPVLGGVYSEVLGLVVAAAVAVAASASDSKQSLA</sequence>
<feature type="transmembrane region" description="Helical" evidence="1">
    <location>
        <begin position="12"/>
        <end position="31"/>
    </location>
</feature>
<dbReference type="Proteomes" id="UP000675880">
    <property type="component" value="Unassembled WGS sequence"/>
</dbReference>
<evidence type="ECO:0000256" key="1">
    <source>
        <dbReference type="SAM" id="Phobius"/>
    </source>
</evidence>
<evidence type="ECO:0000313" key="3">
    <source>
        <dbReference type="Proteomes" id="UP000675880"/>
    </source>
</evidence>
<dbReference type="EMBL" id="CAJNBJ010000003">
    <property type="protein sequence ID" value="CAE6737065.1"/>
    <property type="molecule type" value="Genomic_DNA"/>
</dbReference>
<keyword evidence="1" id="KW-0472">Membrane</keyword>
<name>A0ABM8R7M2_9BACT</name>
<keyword evidence="3" id="KW-1185">Reference proteome</keyword>
<accession>A0ABM8R7M2</accession>
<keyword evidence="1" id="KW-0812">Transmembrane</keyword>
<proteinExistence type="predicted"/>